<dbReference type="RefSeq" id="WP_082866446.1">
    <property type="nucleotide sequence ID" value="NZ_LWHM01000021.1"/>
</dbReference>
<reference evidence="2" key="2">
    <citation type="submission" date="2020-09" db="EMBL/GenBank/DDBJ databases">
        <authorList>
            <person name="Sun Q."/>
            <person name="Zhou Y."/>
        </authorList>
    </citation>
    <scope>NUCLEOTIDE SEQUENCE</scope>
    <source>
        <strain evidence="2">CGMCC 1.15425</strain>
    </source>
</reference>
<dbReference type="InterPro" id="IPR023210">
    <property type="entry name" value="NADP_OxRdtase_dom"/>
</dbReference>
<proteinExistence type="predicted"/>
<dbReference type="CDD" id="cd19095">
    <property type="entry name" value="AKR_PA4992-like"/>
    <property type="match status" value="1"/>
</dbReference>
<gene>
    <name evidence="2" type="ORF">GCM10011403_05140</name>
</gene>
<dbReference type="GO" id="GO:0016491">
    <property type="term" value="F:oxidoreductase activity"/>
    <property type="evidence" value="ECO:0007669"/>
    <property type="project" value="InterPro"/>
</dbReference>
<dbReference type="OrthoDB" id="9773828at2"/>
<evidence type="ECO:0000313" key="3">
    <source>
        <dbReference type="Proteomes" id="UP000627715"/>
    </source>
</evidence>
<accession>A0A917GM49</accession>
<name>A0A917GM49_9GAMM</name>
<dbReference type="Gene3D" id="3.20.20.100">
    <property type="entry name" value="NADP-dependent oxidoreductase domain"/>
    <property type="match status" value="1"/>
</dbReference>
<feature type="domain" description="NADP-dependent oxidoreductase" evidence="1">
    <location>
        <begin position="26"/>
        <end position="225"/>
    </location>
</feature>
<protein>
    <recommendedName>
        <fullName evidence="1">NADP-dependent oxidoreductase domain-containing protein</fullName>
    </recommendedName>
</protein>
<evidence type="ECO:0000313" key="2">
    <source>
        <dbReference type="EMBL" id="GGG50975.1"/>
    </source>
</evidence>
<dbReference type="Proteomes" id="UP000627715">
    <property type="component" value="Unassembled WGS sequence"/>
</dbReference>
<dbReference type="PRINTS" id="PR00069">
    <property type="entry name" value="ALDKETRDTASE"/>
</dbReference>
<dbReference type="SUPFAM" id="SSF51430">
    <property type="entry name" value="NAD(P)-linked oxidoreductase"/>
    <property type="match status" value="1"/>
</dbReference>
<dbReference type="InterPro" id="IPR036812">
    <property type="entry name" value="NAD(P)_OxRdtase_dom_sf"/>
</dbReference>
<dbReference type="PANTHER" id="PTHR43312:SF1">
    <property type="entry name" value="NADP-DEPENDENT OXIDOREDUCTASE DOMAIN-CONTAINING PROTEIN"/>
    <property type="match status" value="1"/>
</dbReference>
<evidence type="ECO:0000259" key="1">
    <source>
        <dbReference type="Pfam" id="PF00248"/>
    </source>
</evidence>
<dbReference type="Pfam" id="PF00248">
    <property type="entry name" value="Aldo_ket_red"/>
    <property type="match status" value="1"/>
</dbReference>
<dbReference type="InterPro" id="IPR053135">
    <property type="entry name" value="AKR2_Oxidoreductase"/>
</dbReference>
<dbReference type="PANTHER" id="PTHR43312">
    <property type="entry name" value="D-THREO-ALDOSE 1-DEHYDROGENASE"/>
    <property type="match status" value="1"/>
</dbReference>
<dbReference type="InterPro" id="IPR020471">
    <property type="entry name" value="AKR"/>
</dbReference>
<keyword evidence="3" id="KW-1185">Reference proteome</keyword>
<organism evidence="2 3">
    <name type="scientific">Pseudohongiella nitratireducens</name>
    <dbReference type="NCBI Taxonomy" id="1768907"/>
    <lineage>
        <taxon>Bacteria</taxon>
        <taxon>Pseudomonadati</taxon>
        <taxon>Pseudomonadota</taxon>
        <taxon>Gammaproteobacteria</taxon>
        <taxon>Pseudomonadales</taxon>
        <taxon>Pseudohongiellaceae</taxon>
        <taxon>Pseudohongiella</taxon>
    </lineage>
</organism>
<sequence length="270" mass="29315">MGKPAVMNDTLPSRILGSTGLEVSTLGLGTVKFGRNSGVKYPNQFDLPDDEQIRQLLAQASDHGMNLLDTAPAYGSSEERLGSLLNNRKHWVICSKTGEEFTSGESYFDFSAQHTRASVERSLRRLQTDYLDIVLVHSDGNDLNVINESDCLETLARLKETGHIRSYGFSGKTVAGGLRALELSDIVMVTLNTSYQEEIPVIEHARALNKGVLIKKAFASGHAVLKGQPSQTVQQNLRAVLEQPGVSSAICGTINPQHLEENIAAAIQIG</sequence>
<reference evidence="2" key="1">
    <citation type="journal article" date="2014" name="Int. J. Syst. Evol. Microbiol.">
        <title>Complete genome sequence of Corynebacterium casei LMG S-19264T (=DSM 44701T), isolated from a smear-ripened cheese.</title>
        <authorList>
            <consortium name="US DOE Joint Genome Institute (JGI-PGF)"/>
            <person name="Walter F."/>
            <person name="Albersmeier A."/>
            <person name="Kalinowski J."/>
            <person name="Ruckert C."/>
        </authorList>
    </citation>
    <scope>NUCLEOTIDE SEQUENCE</scope>
    <source>
        <strain evidence="2">CGMCC 1.15425</strain>
    </source>
</reference>
<comment type="caution">
    <text evidence="2">The sequence shown here is derived from an EMBL/GenBank/DDBJ whole genome shotgun (WGS) entry which is preliminary data.</text>
</comment>
<dbReference type="EMBL" id="BMIY01000002">
    <property type="protein sequence ID" value="GGG50975.1"/>
    <property type="molecule type" value="Genomic_DNA"/>
</dbReference>
<dbReference type="AlphaFoldDB" id="A0A917GM49"/>